<reference evidence="18 19" key="2">
    <citation type="submission" date="2025-04" db="UniProtKB">
        <authorList>
            <consortium name="RefSeq"/>
        </authorList>
    </citation>
    <scope>IDENTIFICATION</scope>
</reference>
<evidence type="ECO:0000313" key="16">
    <source>
        <dbReference type="Proteomes" id="UP000076420"/>
    </source>
</evidence>
<protein>
    <recommendedName>
        <fullName evidence="12">Protein ABHD14A</fullName>
    </recommendedName>
    <alternativeName>
        <fullName evidence="13">Alpha/beta hydrolase domain-containing protein 14A</fullName>
    </alternativeName>
</protein>
<evidence type="ECO:0000313" key="17">
    <source>
        <dbReference type="Proteomes" id="UP001165740"/>
    </source>
</evidence>
<dbReference type="GO" id="GO:0016787">
    <property type="term" value="F:hydrolase activity"/>
    <property type="evidence" value="ECO:0007669"/>
    <property type="project" value="UniProtKB-KW"/>
</dbReference>
<evidence type="ECO:0000256" key="9">
    <source>
        <dbReference type="ARBA" id="ARBA00023180"/>
    </source>
</evidence>
<gene>
    <name evidence="15" type="primary">106060496</name>
    <name evidence="18 19" type="synonym">LOC106060496</name>
</gene>
<dbReference type="FunFam" id="3.40.50.1820:FF:000093">
    <property type="entry name" value="protein ABHD14A isoform X1"/>
    <property type="match status" value="1"/>
</dbReference>
<evidence type="ECO:0000256" key="4">
    <source>
        <dbReference type="ARBA" id="ARBA00022692"/>
    </source>
</evidence>
<dbReference type="RefSeq" id="XP_013073854.1">
    <property type="nucleotide sequence ID" value="XM_013218400.2"/>
</dbReference>
<evidence type="ECO:0000256" key="14">
    <source>
        <dbReference type="SAM" id="Phobius"/>
    </source>
</evidence>
<evidence type="ECO:0000313" key="19">
    <source>
        <dbReference type="RefSeq" id="XP_013073854.1"/>
    </source>
</evidence>
<evidence type="ECO:0000256" key="8">
    <source>
        <dbReference type="ARBA" id="ARBA00023136"/>
    </source>
</evidence>
<dbReference type="InterPro" id="IPR029058">
    <property type="entry name" value="AB_hydrolase_fold"/>
</dbReference>
<dbReference type="VEuPathDB" id="VectorBase:BGLAX_026461"/>
<evidence type="ECO:0000313" key="18">
    <source>
        <dbReference type="RefSeq" id="XP_013073852.1"/>
    </source>
</evidence>
<dbReference type="STRING" id="6526.A0A2C9KR17"/>
<dbReference type="PANTHER" id="PTHR46197">
    <property type="entry name" value="PROTEIN ABHD14B-LIKE"/>
    <property type="match status" value="1"/>
</dbReference>
<keyword evidence="8 14" id="KW-0472">Membrane</keyword>
<dbReference type="SUPFAM" id="SSF53474">
    <property type="entry name" value="alpha/beta-Hydrolases"/>
    <property type="match status" value="1"/>
</dbReference>
<keyword evidence="6" id="KW-0735">Signal-anchor</keyword>
<dbReference type="Proteomes" id="UP001165740">
    <property type="component" value="Chromosome 9"/>
</dbReference>
<dbReference type="GO" id="GO:0005737">
    <property type="term" value="C:cytoplasm"/>
    <property type="evidence" value="ECO:0007669"/>
    <property type="project" value="UniProtKB-SubCell"/>
</dbReference>
<evidence type="ECO:0000256" key="11">
    <source>
        <dbReference type="ARBA" id="ARBA00056841"/>
    </source>
</evidence>
<dbReference type="EnsemblMetazoa" id="BGLB022526-RC">
    <property type="protein sequence ID" value="BGLB022526-PC"/>
    <property type="gene ID" value="BGLB022526"/>
</dbReference>
<dbReference type="EnsemblMetazoa" id="BGLB022526-RA">
    <property type="protein sequence ID" value="BGLB022526-PA"/>
    <property type="gene ID" value="BGLB022526"/>
</dbReference>
<evidence type="ECO:0000256" key="12">
    <source>
        <dbReference type="ARBA" id="ARBA00073591"/>
    </source>
</evidence>
<keyword evidence="17" id="KW-1185">Reference proteome</keyword>
<comment type="similarity">
    <text evidence="10">Belongs to the AB hydrolase superfamily. ABHD14 family.</text>
</comment>
<dbReference type="OMA" id="LEHVANW"/>
<name>A0A2C9KR17_BIOGL</name>
<keyword evidence="5" id="KW-0378">Hydrolase</keyword>
<dbReference type="AlphaFoldDB" id="A0A2C9KR17"/>
<keyword evidence="4 14" id="KW-0812">Transmembrane</keyword>
<evidence type="ECO:0000256" key="13">
    <source>
        <dbReference type="ARBA" id="ARBA00079023"/>
    </source>
</evidence>
<comment type="subcellular location">
    <subcellularLocation>
        <location evidence="1">Cytoplasm</location>
    </subcellularLocation>
    <subcellularLocation>
        <location evidence="2">Membrane</location>
        <topology evidence="2">Single-pass type II membrane protein</topology>
    </subcellularLocation>
</comment>
<feature type="transmembrane region" description="Helical" evidence="14">
    <location>
        <begin position="15"/>
        <end position="34"/>
    </location>
</feature>
<evidence type="ECO:0000313" key="15">
    <source>
        <dbReference type="EnsemblMetazoa" id="BGLB022526-PC"/>
    </source>
</evidence>
<dbReference type="GeneID" id="106060496"/>
<evidence type="ECO:0000256" key="7">
    <source>
        <dbReference type="ARBA" id="ARBA00022989"/>
    </source>
</evidence>
<evidence type="ECO:0000256" key="1">
    <source>
        <dbReference type="ARBA" id="ARBA00004496"/>
    </source>
</evidence>
<reference evidence="15" key="1">
    <citation type="submission" date="2020-05" db="UniProtKB">
        <authorList>
            <consortium name="EnsemblMetazoa"/>
        </authorList>
    </citation>
    <scope>IDENTIFICATION</scope>
    <source>
        <strain evidence="15">BB02</strain>
    </source>
</reference>
<keyword evidence="7 14" id="KW-1133">Transmembrane helix</keyword>
<dbReference type="RefSeq" id="XP_013073852.1">
    <property type="nucleotide sequence ID" value="XM_013218398.2"/>
</dbReference>
<organism evidence="15 16">
    <name type="scientific">Biomphalaria glabrata</name>
    <name type="common">Bloodfluke planorb</name>
    <name type="synonym">Freshwater snail</name>
    <dbReference type="NCBI Taxonomy" id="6526"/>
    <lineage>
        <taxon>Eukaryota</taxon>
        <taxon>Metazoa</taxon>
        <taxon>Spiralia</taxon>
        <taxon>Lophotrochozoa</taxon>
        <taxon>Mollusca</taxon>
        <taxon>Gastropoda</taxon>
        <taxon>Heterobranchia</taxon>
        <taxon>Euthyneura</taxon>
        <taxon>Panpulmonata</taxon>
        <taxon>Hygrophila</taxon>
        <taxon>Lymnaeoidea</taxon>
        <taxon>Planorbidae</taxon>
        <taxon>Biomphalaria</taxon>
    </lineage>
</organism>
<dbReference type="KEGG" id="bgt:106060496"/>
<dbReference type="OrthoDB" id="284184at2759"/>
<evidence type="ECO:0000256" key="6">
    <source>
        <dbReference type="ARBA" id="ARBA00022968"/>
    </source>
</evidence>
<evidence type="ECO:0000256" key="2">
    <source>
        <dbReference type="ARBA" id="ARBA00004606"/>
    </source>
</evidence>
<dbReference type="Proteomes" id="UP000076420">
    <property type="component" value="Unassembled WGS sequence"/>
</dbReference>
<accession>A0A2C9KR17</accession>
<sequence length="267" mass="29578">MGGIRPSGLNVNKPVVFGLLVAGLVLFLVYRNFLASPMGDKVTKEATVLKPVPSLDETELQTKVDENMEVTVGDKTVKVYVQQVIKKSNQFKLDVLFLHGNAFSSKNWTDLKTTDHVANWGYRAIAIDLPGKGRSSSVEVEPDKFLEAFISKLQMTNIVIIAPSMSGRYALPYLFNEPTKVSETVKGFVAVAPVETETYESKYSASQIPTLIVYGSNDKAISTFLPNLEKLPKHTTAEIKDAGHACYLNKPEEFHKILYNFLLEVSS</sequence>
<evidence type="ECO:0000256" key="5">
    <source>
        <dbReference type="ARBA" id="ARBA00022801"/>
    </source>
</evidence>
<dbReference type="PANTHER" id="PTHR46197:SF3">
    <property type="entry name" value="AB HYDROLASE-1 DOMAIN-CONTAINING PROTEIN"/>
    <property type="match status" value="1"/>
</dbReference>
<evidence type="ECO:0000256" key="3">
    <source>
        <dbReference type="ARBA" id="ARBA00022490"/>
    </source>
</evidence>
<dbReference type="Gene3D" id="3.40.50.1820">
    <property type="entry name" value="alpha/beta hydrolase"/>
    <property type="match status" value="1"/>
</dbReference>
<keyword evidence="3" id="KW-0963">Cytoplasm</keyword>
<dbReference type="GO" id="GO:0016020">
    <property type="term" value="C:membrane"/>
    <property type="evidence" value="ECO:0007669"/>
    <property type="project" value="UniProtKB-SubCell"/>
</dbReference>
<keyword evidence="9" id="KW-0325">Glycoprotein</keyword>
<dbReference type="EnsemblMetazoa" id="BGLB022526-RB">
    <property type="protein sequence ID" value="BGLB022526-PB"/>
    <property type="gene ID" value="BGLB022526"/>
</dbReference>
<dbReference type="VEuPathDB" id="VectorBase:BGLB022526"/>
<evidence type="ECO:0000256" key="10">
    <source>
        <dbReference type="ARBA" id="ARBA00037942"/>
    </source>
</evidence>
<proteinExistence type="inferred from homology"/>
<comment type="function">
    <text evidence="11">Possible role in granule neuron development.</text>
</comment>